<feature type="domain" description="Hemerythrin-like" evidence="1">
    <location>
        <begin position="87"/>
        <end position="224"/>
    </location>
</feature>
<comment type="caution">
    <text evidence="3">The sequence shown here is derived from an EMBL/GenBank/DDBJ whole genome shotgun (WGS) entry which is preliminary data.</text>
</comment>
<dbReference type="InterPro" id="IPR012312">
    <property type="entry name" value="Hemerythrin-like"/>
</dbReference>
<name>A0A162TKE1_9CLOT</name>
<dbReference type="STRING" id="1121326.CLMAG_25710"/>
<keyword evidence="4" id="KW-1185">Reference proteome</keyword>
<dbReference type="PANTHER" id="PTHR39966">
    <property type="entry name" value="BLL2471 PROTEIN-RELATED"/>
    <property type="match status" value="1"/>
</dbReference>
<dbReference type="Pfam" id="PF04282">
    <property type="entry name" value="DUF438"/>
    <property type="match status" value="1"/>
</dbReference>
<dbReference type="PATRIC" id="fig|1121326.3.peg.2577"/>
<proteinExistence type="predicted"/>
<evidence type="ECO:0000259" key="1">
    <source>
        <dbReference type="Pfam" id="PF01814"/>
    </source>
</evidence>
<dbReference type="Gene3D" id="1.20.120.520">
    <property type="entry name" value="nmb1532 protein domain like"/>
    <property type="match status" value="1"/>
</dbReference>
<evidence type="ECO:0000313" key="4">
    <source>
        <dbReference type="Proteomes" id="UP000076603"/>
    </source>
</evidence>
<dbReference type="EMBL" id="LWAE01000002">
    <property type="protein sequence ID" value="KZL92757.1"/>
    <property type="molecule type" value="Genomic_DNA"/>
</dbReference>
<dbReference type="PANTHER" id="PTHR39966:SF3">
    <property type="entry name" value="DUF438 DOMAIN-CONTAINING PROTEIN"/>
    <property type="match status" value="1"/>
</dbReference>
<accession>A0A162TKE1</accession>
<feature type="domain" description="DUF438" evidence="2">
    <location>
        <begin position="12"/>
        <end position="75"/>
    </location>
</feature>
<dbReference type="AlphaFoldDB" id="A0A162TKE1"/>
<gene>
    <name evidence="3" type="primary">ytfE_1</name>
    <name evidence="3" type="ORF">CLMAG_25710</name>
</gene>
<dbReference type="GO" id="GO:0005886">
    <property type="term" value="C:plasma membrane"/>
    <property type="evidence" value="ECO:0007669"/>
    <property type="project" value="TreeGrafter"/>
</dbReference>
<reference evidence="3 4" key="1">
    <citation type="submission" date="2016-04" db="EMBL/GenBank/DDBJ databases">
        <title>Genome sequence of Clostridium magnum DSM 2767.</title>
        <authorList>
            <person name="Poehlein A."/>
            <person name="Uhlig R."/>
            <person name="Fischer R."/>
            <person name="Bahl H."/>
            <person name="Daniel R."/>
        </authorList>
    </citation>
    <scope>NUCLEOTIDE SEQUENCE [LARGE SCALE GENOMIC DNA]</scope>
    <source>
        <strain evidence="3 4">DSM 2767</strain>
    </source>
</reference>
<sequence>MNLVNEARIEKLTAVLKKLNAGVTEESRKEALTIVANIDPIELSVAEQRLIEQGMDPQDLRNLCDIHMEVLSDELVKLKKKIEPGHMLDTLIIEHEKIKEFLTELEALNLDIQILNSYSENPNLFVKLEHLASNIIDAEKHHKREEDVLFPELEKRNITGPTRIMRMEHDDLRKRKRLLKETAHNAQAMDFSECKIKVDELAKYIVFHLRDHIYKENYILYPTAIDAIKDKELWIEMKNKSDKIGYCPFTPGK</sequence>
<evidence type="ECO:0000259" key="2">
    <source>
        <dbReference type="Pfam" id="PF04282"/>
    </source>
</evidence>
<protein>
    <submittedName>
        <fullName evidence="3">Iron-sulfur cluster repair protein YtfE</fullName>
    </submittedName>
</protein>
<evidence type="ECO:0000313" key="3">
    <source>
        <dbReference type="EMBL" id="KZL92757.1"/>
    </source>
</evidence>
<dbReference type="OrthoDB" id="9769774at2"/>
<dbReference type="RefSeq" id="WP_066622464.1">
    <property type="nucleotide sequence ID" value="NZ_FQXL01000073.1"/>
</dbReference>
<organism evidence="3 4">
    <name type="scientific">Clostridium magnum DSM 2767</name>
    <dbReference type="NCBI Taxonomy" id="1121326"/>
    <lineage>
        <taxon>Bacteria</taxon>
        <taxon>Bacillati</taxon>
        <taxon>Bacillota</taxon>
        <taxon>Clostridia</taxon>
        <taxon>Eubacteriales</taxon>
        <taxon>Clostridiaceae</taxon>
        <taxon>Clostridium</taxon>
    </lineage>
</organism>
<dbReference type="InterPro" id="IPR007380">
    <property type="entry name" value="DUF438"/>
</dbReference>
<dbReference type="Pfam" id="PF01814">
    <property type="entry name" value="Hemerythrin"/>
    <property type="match status" value="1"/>
</dbReference>
<dbReference type="Proteomes" id="UP000076603">
    <property type="component" value="Unassembled WGS sequence"/>
</dbReference>